<feature type="domain" description="GTPase Der C-terminal KH-domain-like" evidence="3">
    <location>
        <begin position="110"/>
        <end position="175"/>
    </location>
</feature>
<proteinExistence type="predicted"/>
<dbReference type="Pfam" id="PF14714">
    <property type="entry name" value="KH_dom-like"/>
    <property type="match status" value="1"/>
</dbReference>
<keyword evidence="1" id="KW-0547">Nucleotide-binding</keyword>
<dbReference type="InterPro" id="IPR027417">
    <property type="entry name" value="P-loop_NTPase"/>
</dbReference>
<organism evidence="4">
    <name type="scientific">marine sediment metagenome</name>
    <dbReference type="NCBI Taxonomy" id="412755"/>
    <lineage>
        <taxon>unclassified sequences</taxon>
        <taxon>metagenomes</taxon>
        <taxon>ecological metagenomes</taxon>
    </lineage>
</organism>
<sequence length="175" mass="20238">GVERYSVIRALRAIDRADIALLVLDAAEMVTAQDMHIAGYIQQAVKGIVLVVNKWDLIEDKNLTEWNRYIKNQLKFMAYAPVLYLSAKFGQGVDRIIPQVRQVYQERLKRWSTAEVNNVVQQAVAARNLPRKGSKQLKVLYATQAEVNPPTFIFFVNDAKLIHFSYRRYLENKLR</sequence>
<name>X1MVH6_9ZZZZ</name>
<dbReference type="GO" id="GO:0003924">
    <property type="term" value="F:GTPase activity"/>
    <property type="evidence" value="ECO:0007669"/>
    <property type="project" value="InterPro"/>
</dbReference>
<evidence type="ECO:0000259" key="2">
    <source>
        <dbReference type="Pfam" id="PF00009"/>
    </source>
</evidence>
<evidence type="ECO:0000259" key="3">
    <source>
        <dbReference type="Pfam" id="PF14714"/>
    </source>
</evidence>
<feature type="domain" description="Tr-type G" evidence="2">
    <location>
        <begin position="11"/>
        <end position="104"/>
    </location>
</feature>
<dbReference type="FunFam" id="3.30.300.20:FF:000004">
    <property type="entry name" value="GTPase Der"/>
    <property type="match status" value="1"/>
</dbReference>
<accession>X1MVH6</accession>
<dbReference type="Pfam" id="PF00009">
    <property type="entry name" value="GTP_EFTU"/>
    <property type="match status" value="1"/>
</dbReference>
<dbReference type="AlphaFoldDB" id="X1MVH6"/>
<dbReference type="GO" id="GO:0005525">
    <property type="term" value="F:GTP binding"/>
    <property type="evidence" value="ECO:0007669"/>
    <property type="project" value="InterPro"/>
</dbReference>
<feature type="non-terminal residue" evidence="4">
    <location>
        <position position="1"/>
    </location>
</feature>
<dbReference type="InterPro" id="IPR015946">
    <property type="entry name" value="KH_dom-like_a/b"/>
</dbReference>
<protein>
    <recommendedName>
        <fullName evidence="5">Ribosome biogenesis GTPase Der</fullName>
    </recommendedName>
</protein>
<feature type="non-terminal residue" evidence="4">
    <location>
        <position position="175"/>
    </location>
</feature>
<dbReference type="SUPFAM" id="SSF52540">
    <property type="entry name" value="P-loop containing nucleoside triphosphate hydrolases"/>
    <property type="match status" value="1"/>
</dbReference>
<dbReference type="PANTHER" id="PTHR43834:SF6">
    <property type="entry name" value="GTPASE DER"/>
    <property type="match status" value="1"/>
</dbReference>
<reference evidence="4" key="1">
    <citation type="journal article" date="2014" name="Front. Microbiol.">
        <title>High frequency of phylogenetically diverse reductive dehalogenase-homologous genes in deep subseafloor sedimentary metagenomes.</title>
        <authorList>
            <person name="Kawai M."/>
            <person name="Futagami T."/>
            <person name="Toyoda A."/>
            <person name="Takaki Y."/>
            <person name="Nishi S."/>
            <person name="Hori S."/>
            <person name="Arai W."/>
            <person name="Tsubouchi T."/>
            <person name="Morono Y."/>
            <person name="Uchiyama I."/>
            <person name="Ito T."/>
            <person name="Fujiyama A."/>
            <person name="Inagaki F."/>
            <person name="Takami H."/>
        </authorList>
    </citation>
    <scope>NUCLEOTIDE SEQUENCE</scope>
    <source>
        <strain evidence="4">Expedition CK06-06</strain>
    </source>
</reference>
<dbReference type="PANTHER" id="PTHR43834">
    <property type="entry name" value="GTPASE DER"/>
    <property type="match status" value="1"/>
</dbReference>
<comment type="caution">
    <text evidence="4">The sequence shown here is derived from an EMBL/GenBank/DDBJ whole genome shotgun (WGS) entry which is preliminary data.</text>
</comment>
<dbReference type="Gene3D" id="3.40.50.300">
    <property type="entry name" value="P-loop containing nucleotide triphosphate hydrolases"/>
    <property type="match status" value="1"/>
</dbReference>
<gene>
    <name evidence="4" type="ORF">S06H3_23759</name>
</gene>
<dbReference type="GO" id="GO:0043022">
    <property type="term" value="F:ribosome binding"/>
    <property type="evidence" value="ECO:0007669"/>
    <property type="project" value="TreeGrafter"/>
</dbReference>
<dbReference type="InterPro" id="IPR000795">
    <property type="entry name" value="T_Tr_GTP-bd_dom"/>
</dbReference>
<evidence type="ECO:0000256" key="1">
    <source>
        <dbReference type="ARBA" id="ARBA00022741"/>
    </source>
</evidence>
<dbReference type="EMBL" id="BARV01012994">
    <property type="protein sequence ID" value="GAI10379.1"/>
    <property type="molecule type" value="Genomic_DNA"/>
</dbReference>
<evidence type="ECO:0000313" key="4">
    <source>
        <dbReference type="EMBL" id="GAI10379.1"/>
    </source>
</evidence>
<dbReference type="Gene3D" id="3.30.300.20">
    <property type="match status" value="1"/>
</dbReference>
<dbReference type="InterPro" id="IPR032859">
    <property type="entry name" value="KH_dom-like"/>
</dbReference>
<evidence type="ECO:0008006" key="5">
    <source>
        <dbReference type="Google" id="ProtNLM"/>
    </source>
</evidence>